<dbReference type="Proteomes" id="UP000199034">
    <property type="component" value="Unassembled WGS sequence"/>
</dbReference>
<accession>A0A1G7BB94</accession>
<dbReference type="EMBL" id="FMZM01000017">
    <property type="protein sequence ID" value="SDE23515.1"/>
    <property type="molecule type" value="Genomic_DNA"/>
</dbReference>
<organism evidence="1 2">
    <name type="scientific">Nocardioides lianchengensis</name>
    <dbReference type="NCBI Taxonomy" id="1045774"/>
    <lineage>
        <taxon>Bacteria</taxon>
        <taxon>Bacillati</taxon>
        <taxon>Actinomycetota</taxon>
        <taxon>Actinomycetes</taxon>
        <taxon>Propionibacteriales</taxon>
        <taxon>Nocardioidaceae</taxon>
        <taxon>Nocardioides</taxon>
    </lineage>
</organism>
<reference evidence="1 2" key="1">
    <citation type="submission" date="2016-10" db="EMBL/GenBank/DDBJ databases">
        <authorList>
            <person name="de Groot N.N."/>
        </authorList>
    </citation>
    <scope>NUCLEOTIDE SEQUENCE [LARGE SCALE GENOMIC DNA]</scope>
    <source>
        <strain evidence="1 2">CGMCC 4.6858</strain>
    </source>
</reference>
<evidence type="ECO:0000313" key="1">
    <source>
        <dbReference type="EMBL" id="SDE23515.1"/>
    </source>
</evidence>
<gene>
    <name evidence="1" type="ORF">SAMN05421872_11782</name>
</gene>
<sequence>MRTIATWAAAAAAGAALLAGCSDGDPGDGVGVDTSGSGAADGAYCESVVDFPSLLAGLGASETFDTFAETTERLAENAPVEIADEWDRIREAFAKLSDELAEAGISVDDLTTFELTPEQEEKLAAIQGDVLALGQEVDAAGTAITEHARKSCDLVPGVPSPST</sequence>
<evidence type="ECO:0000313" key="2">
    <source>
        <dbReference type="Proteomes" id="UP000199034"/>
    </source>
</evidence>
<dbReference type="PROSITE" id="PS51257">
    <property type="entry name" value="PROKAR_LIPOPROTEIN"/>
    <property type="match status" value="1"/>
</dbReference>
<dbReference type="RefSeq" id="WP_090860834.1">
    <property type="nucleotide sequence ID" value="NZ_FMZM01000017.1"/>
</dbReference>
<name>A0A1G7BB94_9ACTN</name>
<protein>
    <submittedName>
        <fullName evidence="1">Uncharacterized protein</fullName>
    </submittedName>
</protein>
<proteinExistence type="predicted"/>
<keyword evidence="2" id="KW-1185">Reference proteome</keyword>
<dbReference type="AlphaFoldDB" id="A0A1G7BB94"/>